<gene>
    <name evidence="3" type="ORF">AVEN_255869_1</name>
</gene>
<dbReference type="SUPFAM" id="SSF57567">
    <property type="entry name" value="Serine protease inhibitors"/>
    <property type="match status" value="1"/>
</dbReference>
<sequence length="189" mass="20579">MWPLALLVLDLLTYSDKKISGDPCFLQVQNGKVGCIGDNEVICEVSCDGEYQGRFHCSKDKGWKEKLPYCVKQTKDLSSIAICPGKEVYSECQGHCERSCSDWDKPAECSPNLCVGACVCGEGLVRGPGGKCVSTDSCPVSSNNAPRTRKVFFGCPDEEKCNEHCKSLGYLNELKGHCGGPNQSYCICL</sequence>
<name>A0A4Y2DG25_ARAVE</name>
<dbReference type="AlphaFoldDB" id="A0A4Y2DG25"/>
<evidence type="ECO:0000259" key="2">
    <source>
        <dbReference type="Pfam" id="PF01826"/>
    </source>
</evidence>
<protein>
    <recommendedName>
        <fullName evidence="2">TIL domain-containing protein</fullName>
    </recommendedName>
</protein>
<evidence type="ECO:0000256" key="1">
    <source>
        <dbReference type="SAM" id="SignalP"/>
    </source>
</evidence>
<proteinExistence type="predicted"/>
<dbReference type="Pfam" id="PF01826">
    <property type="entry name" value="TIL"/>
    <property type="match status" value="1"/>
</dbReference>
<dbReference type="InterPro" id="IPR002919">
    <property type="entry name" value="TIL_dom"/>
</dbReference>
<dbReference type="InterPro" id="IPR036084">
    <property type="entry name" value="Ser_inhib-like_sf"/>
</dbReference>
<dbReference type="CDD" id="cd19941">
    <property type="entry name" value="TIL"/>
    <property type="match status" value="1"/>
</dbReference>
<dbReference type="EMBL" id="BGPR01000349">
    <property type="protein sequence ID" value="GBM14804.1"/>
    <property type="molecule type" value="Genomic_DNA"/>
</dbReference>
<organism evidence="3 4">
    <name type="scientific">Araneus ventricosus</name>
    <name type="common">Orbweaver spider</name>
    <name type="synonym">Epeira ventricosa</name>
    <dbReference type="NCBI Taxonomy" id="182803"/>
    <lineage>
        <taxon>Eukaryota</taxon>
        <taxon>Metazoa</taxon>
        <taxon>Ecdysozoa</taxon>
        <taxon>Arthropoda</taxon>
        <taxon>Chelicerata</taxon>
        <taxon>Arachnida</taxon>
        <taxon>Araneae</taxon>
        <taxon>Araneomorphae</taxon>
        <taxon>Entelegynae</taxon>
        <taxon>Araneoidea</taxon>
        <taxon>Araneidae</taxon>
        <taxon>Araneus</taxon>
    </lineage>
</organism>
<dbReference type="OrthoDB" id="6437286at2759"/>
<feature type="signal peptide" evidence="1">
    <location>
        <begin position="1"/>
        <end position="21"/>
    </location>
</feature>
<feature type="chain" id="PRO_5021323489" description="TIL domain-containing protein" evidence="1">
    <location>
        <begin position="22"/>
        <end position="189"/>
    </location>
</feature>
<evidence type="ECO:0000313" key="4">
    <source>
        <dbReference type="Proteomes" id="UP000499080"/>
    </source>
</evidence>
<dbReference type="Proteomes" id="UP000499080">
    <property type="component" value="Unassembled WGS sequence"/>
</dbReference>
<keyword evidence="4" id="KW-1185">Reference proteome</keyword>
<feature type="domain" description="TIL" evidence="2">
    <location>
        <begin position="83"/>
        <end position="138"/>
    </location>
</feature>
<evidence type="ECO:0000313" key="3">
    <source>
        <dbReference type="EMBL" id="GBM14804.1"/>
    </source>
</evidence>
<comment type="caution">
    <text evidence="3">The sequence shown here is derived from an EMBL/GenBank/DDBJ whole genome shotgun (WGS) entry which is preliminary data.</text>
</comment>
<accession>A0A4Y2DG25</accession>
<reference evidence="3 4" key="1">
    <citation type="journal article" date="2019" name="Sci. Rep.">
        <title>Orb-weaving spider Araneus ventricosus genome elucidates the spidroin gene catalogue.</title>
        <authorList>
            <person name="Kono N."/>
            <person name="Nakamura H."/>
            <person name="Ohtoshi R."/>
            <person name="Moran D.A.P."/>
            <person name="Shinohara A."/>
            <person name="Yoshida Y."/>
            <person name="Fujiwara M."/>
            <person name="Mori M."/>
            <person name="Tomita M."/>
            <person name="Arakawa K."/>
        </authorList>
    </citation>
    <scope>NUCLEOTIDE SEQUENCE [LARGE SCALE GENOMIC DNA]</scope>
</reference>
<dbReference type="Gene3D" id="2.10.25.10">
    <property type="entry name" value="Laminin"/>
    <property type="match status" value="1"/>
</dbReference>
<keyword evidence="1" id="KW-0732">Signal</keyword>